<keyword evidence="1" id="KW-0472">Membrane</keyword>
<protein>
    <submittedName>
        <fullName evidence="2">Uncharacterized protein</fullName>
    </submittedName>
</protein>
<dbReference type="AlphaFoldDB" id="B1V8W3"/>
<evidence type="ECO:0000313" key="3">
    <source>
        <dbReference type="Proteomes" id="UP000008323"/>
    </source>
</evidence>
<name>B1V8W3_PHYAS</name>
<proteinExistence type="predicted"/>
<dbReference type="Proteomes" id="UP000008323">
    <property type="component" value="Chromosome"/>
</dbReference>
<dbReference type="KEGG" id="pal:PA0015"/>
<dbReference type="EMBL" id="AM422018">
    <property type="protein sequence ID" value="CAM11350.1"/>
    <property type="molecule type" value="Genomic_DNA"/>
</dbReference>
<feature type="transmembrane region" description="Helical" evidence="1">
    <location>
        <begin position="24"/>
        <end position="49"/>
    </location>
</feature>
<accession>B1V8W3</accession>
<organism evidence="2 3">
    <name type="scientific">Phytoplasma australiense</name>
    <dbReference type="NCBI Taxonomy" id="59748"/>
    <lineage>
        <taxon>Bacteria</taxon>
        <taxon>Bacillati</taxon>
        <taxon>Mycoplasmatota</taxon>
        <taxon>Mollicutes</taxon>
        <taxon>Acholeplasmatales</taxon>
        <taxon>Acholeplasmataceae</taxon>
        <taxon>Candidatus Phytoplasma</taxon>
        <taxon>16SrXII (Stolbur group)</taxon>
    </lineage>
</organism>
<keyword evidence="1" id="KW-0812">Transmembrane</keyword>
<evidence type="ECO:0000256" key="1">
    <source>
        <dbReference type="SAM" id="Phobius"/>
    </source>
</evidence>
<reference evidence="2 3" key="1">
    <citation type="journal article" date="2008" name="J. Bacteriol.">
        <title>Comparative genome analysis of 'Candidatus Phytoplasma australiense' (subgroup tuf-Australia I; rp-A) and 'Ca. Phytoplasma asteris' strains OY-M and AY-WB.</title>
        <authorList>
            <person name="Tran-Nguyen L.T."/>
            <person name="Kube M."/>
            <person name="Schneider B."/>
            <person name="Reinhardt R."/>
            <person name="Gibb K.S."/>
        </authorList>
    </citation>
    <scope>NUCLEOTIDE SEQUENCE [LARGE SCALE GENOMIC DNA]</scope>
</reference>
<gene>
    <name evidence="2" type="ordered locus">PA0015</name>
</gene>
<keyword evidence="1" id="KW-1133">Transmembrane helix</keyword>
<evidence type="ECO:0000313" key="2">
    <source>
        <dbReference type="EMBL" id="CAM11350.1"/>
    </source>
</evidence>
<sequence>MFFKLKDICFLPINEKYKHFFKKIMLYLIFYAFNVYLAIISFVVFMFLIDGVRQASCFYNFLIY</sequence>